<sequence length="342" mass="37277">MPLLGNNKFDPNKDIPDLSGKVYAVTGGSAGIGYGIVAHLLQHNASKIYLLSNKEEHAEEAQEGLKKYGDSARVEWKKCNLQDLRSVDTVAKELSSLEKLDGLILNAGVGVGVYSETKDGIDSHMQVNYISQFHLAMVLLPLLQRTPNSRLVLQASEMHKMADSSMKFATLEELNTDIGPTKLYARTKLAQILFVRALARHAAKDELGFRNQGMSTGPWVIATHPGAVNTDQPDQAVEAYGTIGKVGAAVVRPFMKDPIDGGCRSALFAATSEDVPREGMQGVYIVPDRKVEEPSDLARNEDLSEALWMLTERVLMDKVGPLDYGPVHIDNLAREGLHGATT</sequence>
<evidence type="ECO:0000256" key="1">
    <source>
        <dbReference type="ARBA" id="ARBA00023002"/>
    </source>
</evidence>
<dbReference type="GO" id="GO:0016491">
    <property type="term" value="F:oxidoreductase activity"/>
    <property type="evidence" value="ECO:0007669"/>
    <property type="project" value="UniProtKB-KW"/>
</dbReference>
<comment type="caution">
    <text evidence="2">The sequence shown here is derived from an EMBL/GenBank/DDBJ whole genome shotgun (WGS) entry which is preliminary data.</text>
</comment>
<dbReference type="AlphaFoldDB" id="A0A1J9SC20"/>
<dbReference type="PRINTS" id="PR00081">
    <property type="entry name" value="GDHRDH"/>
</dbReference>
<evidence type="ECO:0000313" key="2">
    <source>
        <dbReference type="EMBL" id="OJD37380.1"/>
    </source>
</evidence>
<evidence type="ECO:0000313" key="3">
    <source>
        <dbReference type="Proteomes" id="UP000183809"/>
    </source>
</evidence>
<proteinExistence type="predicted"/>
<dbReference type="CDD" id="cd05327">
    <property type="entry name" value="retinol-DH_like_SDR_c_like"/>
    <property type="match status" value="1"/>
</dbReference>
<dbReference type="PANTHER" id="PTHR43157:SF31">
    <property type="entry name" value="PHOSPHATIDYLINOSITOL-GLYCAN BIOSYNTHESIS CLASS F PROTEIN"/>
    <property type="match status" value="1"/>
</dbReference>
<dbReference type="RefSeq" id="XP_020133519.1">
    <property type="nucleotide sequence ID" value="XM_020278643.1"/>
</dbReference>
<dbReference type="OrthoDB" id="191139at2759"/>
<keyword evidence="1" id="KW-0560">Oxidoreductase</keyword>
<keyword evidence="3" id="KW-1185">Reference proteome</keyword>
<gene>
    <name evidence="2" type="ORF">BKCO1_7000192</name>
</gene>
<dbReference type="InterPro" id="IPR036291">
    <property type="entry name" value="NAD(P)-bd_dom_sf"/>
</dbReference>
<protein>
    <submittedName>
        <fullName evidence="2">Nad-binding protein</fullName>
    </submittedName>
</protein>
<dbReference type="STRING" id="236234.A0A1J9SC20"/>
<dbReference type="GeneID" id="31018904"/>
<organism evidence="2 3">
    <name type="scientific">Diplodia corticola</name>
    <dbReference type="NCBI Taxonomy" id="236234"/>
    <lineage>
        <taxon>Eukaryota</taxon>
        <taxon>Fungi</taxon>
        <taxon>Dikarya</taxon>
        <taxon>Ascomycota</taxon>
        <taxon>Pezizomycotina</taxon>
        <taxon>Dothideomycetes</taxon>
        <taxon>Dothideomycetes incertae sedis</taxon>
        <taxon>Botryosphaeriales</taxon>
        <taxon>Botryosphaeriaceae</taxon>
        <taxon>Diplodia</taxon>
    </lineage>
</organism>
<name>A0A1J9SC20_9PEZI</name>
<dbReference type="InterPro" id="IPR002347">
    <property type="entry name" value="SDR_fam"/>
</dbReference>
<dbReference type="Gene3D" id="3.40.50.720">
    <property type="entry name" value="NAD(P)-binding Rossmann-like Domain"/>
    <property type="match status" value="1"/>
</dbReference>
<dbReference type="Proteomes" id="UP000183809">
    <property type="component" value="Unassembled WGS sequence"/>
</dbReference>
<dbReference type="Pfam" id="PF00106">
    <property type="entry name" value="adh_short"/>
    <property type="match status" value="1"/>
</dbReference>
<reference evidence="2 3" key="1">
    <citation type="submission" date="2016-10" db="EMBL/GenBank/DDBJ databases">
        <title>Proteomics and genomics reveal pathogen-plant mechanisms compatible with a hemibiotrophic lifestyle of Diplodia corticola.</title>
        <authorList>
            <person name="Fernandes I."/>
            <person name="De Jonge R."/>
            <person name="Van De Peer Y."/>
            <person name="Devreese B."/>
            <person name="Alves A."/>
            <person name="Esteves A.C."/>
        </authorList>
    </citation>
    <scope>NUCLEOTIDE SEQUENCE [LARGE SCALE GENOMIC DNA]</scope>
    <source>
        <strain evidence="2 3">CBS 112549</strain>
    </source>
</reference>
<dbReference type="SUPFAM" id="SSF51735">
    <property type="entry name" value="NAD(P)-binding Rossmann-fold domains"/>
    <property type="match status" value="1"/>
</dbReference>
<accession>A0A1J9SC20</accession>
<dbReference type="EMBL" id="MNUE01000007">
    <property type="protein sequence ID" value="OJD37380.1"/>
    <property type="molecule type" value="Genomic_DNA"/>
</dbReference>
<dbReference type="PANTHER" id="PTHR43157">
    <property type="entry name" value="PHOSPHATIDYLINOSITOL-GLYCAN BIOSYNTHESIS CLASS F PROTEIN-RELATED"/>
    <property type="match status" value="1"/>
</dbReference>